<evidence type="ECO:0000256" key="2">
    <source>
        <dbReference type="ARBA" id="ARBA00022491"/>
    </source>
</evidence>
<keyword evidence="3" id="KW-0805">Transcription regulation</keyword>
<dbReference type="GO" id="GO:0000122">
    <property type="term" value="P:negative regulation of transcription by RNA polymerase II"/>
    <property type="evidence" value="ECO:0007669"/>
    <property type="project" value="TreeGrafter"/>
</dbReference>
<evidence type="ECO:0000256" key="1">
    <source>
        <dbReference type="ARBA" id="ARBA00004123"/>
    </source>
</evidence>
<dbReference type="InterPro" id="IPR036096">
    <property type="entry name" value="Ataxin_AXH_dom_sf"/>
</dbReference>
<protein>
    <submittedName>
        <fullName evidence="10">Uncharacterized protein LOC103365883 isoform X1</fullName>
    </submittedName>
</protein>
<feature type="region of interest" description="Disordered" evidence="7">
    <location>
        <begin position="1"/>
        <end position="63"/>
    </location>
</feature>
<gene>
    <name evidence="10" type="primary">LOC103365883</name>
</gene>
<dbReference type="SMART" id="SM00536">
    <property type="entry name" value="AXH"/>
    <property type="match status" value="1"/>
</dbReference>
<proteinExistence type="predicted"/>
<dbReference type="PANTHER" id="PTHR13392">
    <property type="entry name" value="ATAXIN 1"/>
    <property type="match status" value="1"/>
</dbReference>
<keyword evidence="5" id="KW-0804">Transcription</keyword>
<keyword evidence="4" id="KW-0238">DNA-binding</keyword>
<evidence type="ECO:0000259" key="8">
    <source>
        <dbReference type="PROSITE" id="PS51148"/>
    </source>
</evidence>
<dbReference type="GeneID" id="103365883"/>
<organism evidence="9 10">
    <name type="scientific">Stegastes partitus</name>
    <name type="common">bicolor damselfish</name>
    <dbReference type="NCBI Taxonomy" id="144197"/>
    <lineage>
        <taxon>Eukaryota</taxon>
        <taxon>Metazoa</taxon>
        <taxon>Chordata</taxon>
        <taxon>Craniata</taxon>
        <taxon>Vertebrata</taxon>
        <taxon>Euteleostomi</taxon>
        <taxon>Actinopterygii</taxon>
        <taxon>Neopterygii</taxon>
        <taxon>Teleostei</taxon>
        <taxon>Neoteleostei</taxon>
        <taxon>Acanthomorphata</taxon>
        <taxon>Ovalentaria</taxon>
        <taxon>Pomacentridae</taxon>
        <taxon>Stegastes</taxon>
    </lineage>
</organism>
<dbReference type="PANTHER" id="PTHR13392:SF14">
    <property type="entry name" value="ATAXIN-1-LIKE"/>
    <property type="match status" value="1"/>
</dbReference>
<comment type="subcellular location">
    <subcellularLocation>
        <location evidence="1">Nucleus</location>
    </subcellularLocation>
</comment>
<evidence type="ECO:0000256" key="3">
    <source>
        <dbReference type="ARBA" id="ARBA00023015"/>
    </source>
</evidence>
<evidence type="ECO:0000313" key="9">
    <source>
        <dbReference type="Proteomes" id="UP000694891"/>
    </source>
</evidence>
<dbReference type="AlphaFoldDB" id="A0A9Y4NBI4"/>
<dbReference type="InterPro" id="IPR003652">
    <property type="entry name" value="Ataxin_AXH_dom"/>
</dbReference>
<dbReference type="Proteomes" id="UP000694891">
    <property type="component" value="Unplaced"/>
</dbReference>
<dbReference type="Pfam" id="PF08517">
    <property type="entry name" value="AXH"/>
    <property type="match status" value="1"/>
</dbReference>
<dbReference type="GO" id="GO:0003723">
    <property type="term" value="F:RNA binding"/>
    <property type="evidence" value="ECO:0007669"/>
    <property type="project" value="InterPro"/>
</dbReference>
<reference evidence="10" key="1">
    <citation type="submission" date="2025-08" db="UniProtKB">
        <authorList>
            <consortium name="RefSeq"/>
        </authorList>
    </citation>
    <scope>IDENTIFICATION</scope>
</reference>
<dbReference type="PROSITE" id="PS51148">
    <property type="entry name" value="AXH"/>
    <property type="match status" value="1"/>
</dbReference>
<feature type="compositionally biased region" description="Low complexity" evidence="7">
    <location>
        <begin position="52"/>
        <end position="62"/>
    </location>
</feature>
<evidence type="ECO:0000256" key="4">
    <source>
        <dbReference type="ARBA" id="ARBA00023125"/>
    </source>
</evidence>
<evidence type="ECO:0000256" key="6">
    <source>
        <dbReference type="ARBA" id="ARBA00023242"/>
    </source>
</evidence>
<dbReference type="GO" id="GO:0003677">
    <property type="term" value="F:DNA binding"/>
    <property type="evidence" value="ECO:0007669"/>
    <property type="project" value="UniProtKB-KW"/>
</dbReference>
<keyword evidence="2" id="KW-0678">Repressor</keyword>
<feature type="compositionally biased region" description="Basic and acidic residues" evidence="7">
    <location>
        <begin position="33"/>
        <end position="46"/>
    </location>
</feature>
<dbReference type="GO" id="GO:0005634">
    <property type="term" value="C:nucleus"/>
    <property type="evidence" value="ECO:0007669"/>
    <property type="project" value="UniProtKB-SubCell"/>
</dbReference>
<dbReference type="RefSeq" id="XP_008291660.1">
    <property type="nucleotide sequence ID" value="XM_008293438.1"/>
</dbReference>
<dbReference type="GO" id="GO:0007399">
    <property type="term" value="P:nervous system development"/>
    <property type="evidence" value="ECO:0007669"/>
    <property type="project" value="TreeGrafter"/>
</dbReference>
<keyword evidence="6" id="KW-0539">Nucleus</keyword>
<sequence length="488" mass="54794">MGEWRSIRRPCSVSVNDKHSEPMSFTTNPAPVPDRDSLPLKKRDQRPSSPLQQQQQHQHQQQCDAANFKAPYPYKSHGEFKAKHMVPFQPVPRRVPALYQPWIQTHTSTRSKPHVLSAFREHHGWAEWREFNPLHPGWDHHYQHQSHLPADHPGHPHYASRISAVSLVTEGFHRVSGGYGWEKLKTLRDKSLNPERQSYGRHKGPYVRRGDRKTEYFPRVEKASPPSLSTCLPHSQHEDLTLQHDLLHRPTKAAKLSVCEVQPDNSNGTCISMKEDTSRAPASSSSASPNRFPWLLPHFVAGSLIELRDGRLRRVEHLQTEDFLLGSLACPDLRLSCCTVQSISPSASSSSISRLLILLHDQQSQELVDVYVEYPFFVRGRGWSSCSPERTARLCGLQCRQLSVGDVCLALTPVSPPQPPPSAALEPRTSPDKSEGGCEPLKAPQTALHPLVPPGPKQQTGGQKMGPEAVRRRHYSAPELRGPGTNCM</sequence>
<feature type="domain" description="AXH" evidence="8">
    <location>
        <begin position="287"/>
        <end position="419"/>
    </location>
</feature>
<feature type="region of interest" description="Disordered" evidence="7">
    <location>
        <begin position="415"/>
        <end position="488"/>
    </location>
</feature>
<evidence type="ECO:0000256" key="7">
    <source>
        <dbReference type="SAM" id="MobiDB-lite"/>
    </source>
</evidence>
<accession>A0A9Y4NBI4</accession>
<evidence type="ECO:0000313" key="10">
    <source>
        <dbReference type="RefSeq" id="XP_008291660.1"/>
    </source>
</evidence>
<keyword evidence="9" id="KW-1185">Reference proteome</keyword>
<dbReference type="InterPro" id="IPR043404">
    <property type="entry name" value="ATAXIN1-like"/>
</dbReference>
<dbReference type="SUPFAM" id="SSF102031">
    <property type="entry name" value="AXH domain"/>
    <property type="match status" value="1"/>
</dbReference>
<evidence type="ECO:0000256" key="5">
    <source>
        <dbReference type="ARBA" id="ARBA00023163"/>
    </source>
</evidence>
<name>A0A9Y4NBI4_9TELE</name>